<name>A0ABD3QZ44_9STRA</name>
<reference evidence="6 7" key="1">
    <citation type="journal article" date="2020" name="G3 (Bethesda)">
        <title>Improved Reference Genome for Cyclotella cryptica CCMP332, a Model for Cell Wall Morphogenesis, Salinity Adaptation, and Lipid Production in Diatoms (Bacillariophyta).</title>
        <authorList>
            <person name="Roberts W.R."/>
            <person name="Downey K.M."/>
            <person name="Ruck E.C."/>
            <person name="Traller J.C."/>
            <person name="Alverson A.J."/>
        </authorList>
    </citation>
    <scope>NUCLEOTIDE SEQUENCE [LARGE SCALE GENOMIC DNA]</scope>
    <source>
        <strain evidence="6 7">CCMP332</strain>
    </source>
</reference>
<feature type="domain" description="FAD/NAD(P)-binding" evidence="5">
    <location>
        <begin position="114"/>
        <end position="378"/>
    </location>
</feature>
<dbReference type="InterPro" id="IPR036188">
    <property type="entry name" value="FAD/NAD-bd_sf"/>
</dbReference>
<evidence type="ECO:0000256" key="4">
    <source>
        <dbReference type="SAM" id="MobiDB-lite"/>
    </source>
</evidence>
<proteinExistence type="predicted"/>
<dbReference type="GO" id="GO:0016491">
    <property type="term" value="F:oxidoreductase activity"/>
    <property type="evidence" value="ECO:0007669"/>
    <property type="project" value="UniProtKB-KW"/>
</dbReference>
<sequence length="924" mass="102046">MSPIHGLLSRVKPSAAVIAAAHVSVLLVSRNEFHSKDREDFIQTTDHPNSGFDRILHNEKLPDSQYNFRKSADTVDSSTSNPQPLILASSPANSNHDLILDECDTQKGNALECDYVIIGHGHAGQSALLTLKTLEPNADIVIIDPNIHPKHAEGPVSGAKGKKQKRSAGTIQNLPTRATFIQHAQKIVQVAPLVSFSSVAQTRAVHYRKSVLLATGSRGAPPPDECVSVDSRSRILELRSTTAPPFQNHKSNNPTRVIESDSINNAGPERNELHLPILDPATVRSLSLMASSQGATIAVMGSGFEALELAASLARVSPRTHNNSDKEDEKKILLLFGSAGPLSSRLPRYLSAAVSKRLRQCGIDVEERSLTRYISMNTHQSKDEDRPSASIPRLEIYTVKSYDRLDSRRIEADLLVLAPSVGGLHGTAVLPTSNDTTTKVSNDYQPWSSLVSPPLLTCYLEDGRIATNSEFLGASSIYAAGSVAKYPNGRTGKADVAGGDHMSAHLSGEVAARNMVMESFAGDRGKSDSWTNYTTNHIQETIPVWRSDKVPYLPSLHQNNVNNQADTLALYSMGIHALCVGKCDSTTMATHGFWWTNTNHQSNESKNTEDVDNSITRIPETKFRPNAFMRRLTRKAINLMPKGSFVRGGSLPVYGSGVVFYLDQCGSIQGVMLWGLPFTQDAGNVQSELNVSLVERMKDMIRTNGGIAIHDHSERIAKESYGVNIDVDLLSYLHLSEESKYLATMALTGSEETNGNNVTPKIMLSRPLHRYQFGKHMEMANLGKVRRKDDMGQFTGSNDLFYSSQTMPYLQLNPIKRIEEPSRPPSLKRMYTIHGETVAGEHSDVRLRQERSRPPKEDPLWLRQDEERRFVNKKEAAADSFIRNMLLGQFSDGSEAVQQAPVPQLYLDAKERLRSWTEEEAEEE</sequence>
<gene>
    <name evidence="6" type="ORF">HJC23_005888</name>
</gene>
<dbReference type="Pfam" id="PF07992">
    <property type="entry name" value="Pyr_redox_2"/>
    <property type="match status" value="1"/>
</dbReference>
<keyword evidence="1" id="KW-0285">Flavoprotein</keyword>
<organism evidence="6 7">
    <name type="scientific">Cyclotella cryptica</name>
    <dbReference type="NCBI Taxonomy" id="29204"/>
    <lineage>
        <taxon>Eukaryota</taxon>
        <taxon>Sar</taxon>
        <taxon>Stramenopiles</taxon>
        <taxon>Ochrophyta</taxon>
        <taxon>Bacillariophyta</taxon>
        <taxon>Coscinodiscophyceae</taxon>
        <taxon>Thalassiosirophycidae</taxon>
        <taxon>Stephanodiscales</taxon>
        <taxon>Stephanodiscaceae</taxon>
        <taxon>Cyclotella</taxon>
    </lineage>
</organism>
<dbReference type="EMBL" id="JABMIG020000002">
    <property type="protein sequence ID" value="KAL3805644.1"/>
    <property type="molecule type" value="Genomic_DNA"/>
</dbReference>
<dbReference type="PANTHER" id="PTHR43557">
    <property type="entry name" value="APOPTOSIS-INDUCING FACTOR 1"/>
    <property type="match status" value="1"/>
</dbReference>
<dbReference type="SUPFAM" id="SSF51905">
    <property type="entry name" value="FAD/NAD(P)-binding domain"/>
    <property type="match status" value="2"/>
</dbReference>
<comment type="caution">
    <text evidence="6">The sequence shown here is derived from an EMBL/GenBank/DDBJ whole genome shotgun (WGS) entry which is preliminary data.</text>
</comment>
<protein>
    <recommendedName>
        <fullName evidence="5">FAD/NAD(P)-binding domain-containing protein</fullName>
    </recommendedName>
</protein>
<keyword evidence="3" id="KW-0560">Oxidoreductase</keyword>
<dbReference type="InterPro" id="IPR023753">
    <property type="entry name" value="FAD/NAD-binding_dom"/>
</dbReference>
<accession>A0ABD3QZ44</accession>
<evidence type="ECO:0000256" key="3">
    <source>
        <dbReference type="ARBA" id="ARBA00023002"/>
    </source>
</evidence>
<dbReference type="InterPro" id="IPR050446">
    <property type="entry name" value="FAD-oxidoreductase/Apoptosis"/>
</dbReference>
<dbReference type="Gene3D" id="3.50.50.60">
    <property type="entry name" value="FAD/NAD(P)-binding domain"/>
    <property type="match status" value="3"/>
</dbReference>
<evidence type="ECO:0000256" key="1">
    <source>
        <dbReference type="ARBA" id="ARBA00022630"/>
    </source>
</evidence>
<evidence type="ECO:0000256" key="2">
    <source>
        <dbReference type="ARBA" id="ARBA00022827"/>
    </source>
</evidence>
<dbReference type="PANTHER" id="PTHR43557:SF4">
    <property type="entry name" value="APOPTOSIS-INDUCING FACTOR 1, MITOCHONDRIAL"/>
    <property type="match status" value="1"/>
</dbReference>
<evidence type="ECO:0000313" key="6">
    <source>
        <dbReference type="EMBL" id="KAL3805644.1"/>
    </source>
</evidence>
<dbReference type="Proteomes" id="UP001516023">
    <property type="component" value="Unassembled WGS sequence"/>
</dbReference>
<evidence type="ECO:0000313" key="7">
    <source>
        <dbReference type="Proteomes" id="UP001516023"/>
    </source>
</evidence>
<keyword evidence="2" id="KW-0274">FAD</keyword>
<evidence type="ECO:0000259" key="5">
    <source>
        <dbReference type="Pfam" id="PF07992"/>
    </source>
</evidence>
<keyword evidence="7" id="KW-1185">Reference proteome</keyword>
<dbReference type="AlphaFoldDB" id="A0ABD3QZ44"/>
<feature type="region of interest" description="Disordered" evidence="4">
    <location>
        <begin position="840"/>
        <end position="859"/>
    </location>
</feature>